<dbReference type="PANTHER" id="PTHR24276">
    <property type="entry name" value="POLYSERASE-RELATED"/>
    <property type="match status" value="1"/>
</dbReference>
<dbReference type="Proteomes" id="UP000215335">
    <property type="component" value="Unassembled WGS sequence"/>
</dbReference>
<comment type="similarity">
    <text evidence="1">Belongs to the peptidase S1 family.</text>
</comment>
<dbReference type="InterPro" id="IPR009003">
    <property type="entry name" value="Peptidase_S1_PA"/>
</dbReference>
<evidence type="ECO:0000256" key="4">
    <source>
        <dbReference type="ARBA" id="ARBA00022825"/>
    </source>
</evidence>
<evidence type="ECO:0000256" key="6">
    <source>
        <dbReference type="RuleBase" id="RU363034"/>
    </source>
</evidence>
<dbReference type="InterPro" id="IPR043504">
    <property type="entry name" value="Peptidase_S1_PA_chymotrypsin"/>
</dbReference>
<keyword evidence="7" id="KW-0812">Transmembrane</keyword>
<feature type="non-terminal residue" evidence="9">
    <location>
        <position position="1"/>
    </location>
</feature>
<protein>
    <recommendedName>
        <fullName evidence="8">Peptidase S1 domain-containing protein</fullName>
    </recommendedName>
</protein>
<dbReference type="PRINTS" id="PR00722">
    <property type="entry name" value="CHYMOTRYPSIN"/>
</dbReference>
<evidence type="ECO:0000256" key="5">
    <source>
        <dbReference type="ARBA" id="ARBA00023157"/>
    </source>
</evidence>
<evidence type="ECO:0000256" key="7">
    <source>
        <dbReference type="SAM" id="Phobius"/>
    </source>
</evidence>
<accession>A0A232ESD9</accession>
<sequence>VLFFFFKSSQSIKAFLTATKYIISIRILLLLLSSITMIQLSSLVLIAALALGANAGVTDKLVGAKIADIGEFPYQVSLRLSGSHFCGGSLITKRHVLTAAHCVAAVKNSLSRLSAVVGTNSLYSGGSTYKVKALSSHPNYVNKVTPDWLYDIGVVTLASEVTLSSRVALVKLPKKDVTVGDEAVVSGWGTMVSPSTPLSQSLQKLTVKIISYENCQKSMPSFARVYPSHVCTFVKRGAGACSGDSGGPLVVDGEVVGVVSGGIPCAIGYPDVFTDVYQYLSYVNKVIK</sequence>
<evidence type="ECO:0000256" key="3">
    <source>
        <dbReference type="ARBA" id="ARBA00022801"/>
    </source>
</evidence>
<dbReference type="InterPro" id="IPR018114">
    <property type="entry name" value="TRYPSIN_HIS"/>
</dbReference>
<evidence type="ECO:0000256" key="1">
    <source>
        <dbReference type="ARBA" id="ARBA00007664"/>
    </source>
</evidence>
<dbReference type="STRING" id="543379.A0A232ESD9"/>
<dbReference type="OrthoDB" id="6755574at2759"/>
<dbReference type="SUPFAM" id="SSF50494">
    <property type="entry name" value="Trypsin-like serine proteases"/>
    <property type="match status" value="1"/>
</dbReference>
<dbReference type="FunFam" id="2.40.10.10:FF:000034">
    <property type="entry name" value="Eupolytin"/>
    <property type="match status" value="1"/>
</dbReference>
<keyword evidence="7" id="KW-1133">Transmembrane helix</keyword>
<dbReference type="Pfam" id="PF00089">
    <property type="entry name" value="Trypsin"/>
    <property type="match status" value="1"/>
</dbReference>
<proteinExistence type="inferred from homology"/>
<evidence type="ECO:0000256" key="2">
    <source>
        <dbReference type="ARBA" id="ARBA00022670"/>
    </source>
</evidence>
<gene>
    <name evidence="9" type="ORF">TSAR_010707</name>
</gene>
<dbReference type="SMART" id="SM00020">
    <property type="entry name" value="Tryp_SPc"/>
    <property type="match status" value="1"/>
</dbReference>
<dbReference type="PROSITE" id="PS50240">
    <property type="entry name" value="TRYPSIN_DOM"/>
    <property type="match status" value="1"/>
</dbReference>
<dbReference type="EMBL" id="NNAY01002433">
    <property type="protein sequence ID" value="OXU21279.1"/>
    <property type="molecule type" value="Genomic_DNA"/>
</dbReference>
<dbReference type="PROSITE" id="PS00134">
    <property type="entry name" value="TRYPSIN_HIS"/>
    <property type="match status" value="1"/>
</dbReference>
<evidence type="ECO:0000313" key="9">
    <source>
        <dbReference type="EMBL" id="OXU21279.1"/>
    </source>
</evidence>
<evidence type="ECO:0000313" key="10">
    <source>
        <dbReference type="Proteomes" id="UP000215335"/>
    </source>
</evidence>
<comment type="caution">
    <text evidence="9">The sequence shown here is derived from an EMBL/GenBank/DDBJ whole genome shotgun (WGS) entry which is preliminary data.</text>
</comment>
<dbReference type="InterPro" id="IPR001254">
    <property type="entry name" value="Trypsin_dom"/>
</dbReference>
<keyword evidence="3 6" id="KW-0378">Hydrolase</keyword>
<dbReference type="Gene3D" id="2.40.10.10">
    <property type="entry name" value="Trypsin-like serine proteases"/>
    <property type="match status" value="2"/>
</dbReference>
<reference evidence="9 10" key="1">
    <citation type="journal article" date="2017" name="Curr. Biol.">
        <title>The Evolution of Venom by Co-option of Single-Copy Genes.</title>
        <authorList>
            <person name="Martinson E.O."/>
            <person name="Mrinalini"/>
            <person name="Kelkar Y.D."/>
            <person name="Chang C.H."/>
            <person name="Werren J.H."/>
        </authorList>
    </citation>
    <scope>NUCLEOTIDE SEQUENCE [LARGE SCALE GENOMIC DNA]</scope>
    <source>
        <strain evidence="9 10">Alberta</strain>
        <tissue evidence="9">Whole body</tissue>
    </source>
</reference>
<dbReference type="AlphaFoldDB" id="A0A232ESD9"/>
<evidence type="ECO:0000259" key="8">
    <source>
        <dbReference type="PROSITE" id="PS50240"/>
    </source>
</evidence>
<feature type="domain" description="Peptidase S1" evidence="8">
    <location>
        <begin position="61"/>
        <end position="288"/>
    </location>
</feature>
<keyword evidence="5" id="KW-1015">Disulfide bond</keyword>
<keyword evidence="7" id="KW-0472">Membrane</keyword>
<dbReference type="PANTHER" id="PTHR24276:SF98">
    <property type="entry name" value="FI18310P1-RELATED"/>
    <property type="match status" value="1"/>
</dbReference>
<keyword evidence="10" id="KW-1185">Reference proteome</keyword>
<feature type="transmembrane region" description="Helical" evidence="7">
    <location>
        <begin position="21"/>
        <end position="51"/>
    </location>
</feature>
<dbReference type="PROSITE" id="PS00135">
    <property type="entry name" value="TRYPSIN_SER"/>
    <property type="match status" value="1"/>
</dbReference>
<dbReference type="GO" id="GO:0004252">
    <property type="term" value="F:serine-type endopeptidase activity"/>
    <property type="evidence" value="ECO:0007669"/>
    <property type="project" value="InterPro"/>
</dbReference>
<keyword evidence="2 6" id="KW-0645">Protease</keyword>
<dbReference type="InterPro" id="IPR050430">
    <property type="entry name" value="Peptidase_S1"/>
</dbReference>
<keyword evidence="4 6" id="KW-0720">Serine protease</keyword>
<dbReference type="GO" id="GO:0006508">
    <property type="term" value="P:proteolysis"/>
    <property type="evidence" value="ECO:0007669"/>
    <property type="project" value="UniProtKB-KW"/>
</dbReference>
<name>A0A232ESD9_9HYME</name>
<dbReference type="CDD" id="cd00190">
    <property type="entry name" value="Tryp_SPc"/>
    <property type="match status" value="1"/>
</dbReference>
<dbReference type="InterPro" id="IPR001314">
    <property type="entry name" value="Peptidase_S1A"/>
</dbReference>
<organism evidence="9 10">
    <name type="scientific">Trichomalopsis sarcophagae</name>
    <dbReference type="NCBI Taxonomy" id="543379"/>
    <lineage>
        <taxon>Eukaryota</taxon>
        <taxon>Metazoa</taxon>
        <taxon>Ecdysozoa</taxon>
        <taxon>Arthropoda</taxon>
        <taxon>Hexapoda</taxon>
        <taxon>Insecta</taxon>
        <taxon>Pterygota</taxon>
        <taxon>Neoptera</taxon>
        <taxon>Endopterygota</taxon>
        <taxon>Hymenoptera</taxon>
        <taxon>Apocrita</taxon>
        <taxon>Proctotrupomorpha</taxon>
        <taxon>Chalcidoidea</taxon>
        <taxon>Pteromalidae</taxon>
        <taxon>Pteromalinae</taxon>
        <taxon>Trichomalopsis</taxon>
    </lineage>
</organism>
<dbReference type="InterPro" id="IPR033116">
    <property type="entry name" value="TRYPSIN_SER"/>
</dbReference>